<evidence type="ECO:0000313" key="2">
    <source>
        <dbReference type="Proteomes" id="UP000223060"/>
    </source>
</evidence>
<accession>A0A1S7FVL1</accession>
<gene>
    <name evidence="1" type="ORF">UE46_10810</name>
</gene>
<evidence type="ECO:0000313" key="1">
    <source>
        <dbReference type="EMBL" id="AQY51478.1"/>
    </source>
</evidence>
<protein>
    <submittedName>
        <fullName evidence="1">Uncharacterized protein</fullName>
    </submittedName>
</protein>
<proteinExistence type="predicted"/>
<dbReference type="Proteomes" id="UP000223060">
    <property type="component" value="Chromosome"/>
</dbReference>
<dbReference type="AlphaFoldDB" id="A0A1S7FVL1"/>
<reference evidence="2" key="1">
    <citation type="submission" date="2015-03" db="EMBL/GenBank/DDBJ databases">
        <authorList>
            <person name="Ferrari E."/>
            <person name="Walter M.C."/>
            <person name="Huptas C."/>
            <person name="Scherer S."/>
            <person name="Mueller-Herbst S."/>
        </authorList>
    </citation>
    <scope>NUCLEOTIDE SEQUENCE [LARGE SCALE GENOMIC DNA]</scope>
    <source>
        <strain evidence="2">LWP01</strain>
    </source>
</reference>
<keyword evidence="2" id="KW-1185">Reference proteome</keyword>
<dbReference type="KEGG" id="lwi:UE46_10810"/>
<dbReference type="RefSeq" id="WP_036062829.1">
    <property type="nucleotide sequence ID" value="NZ_CP011102.1"/>
</dbReference>
<organism evidence="1 2">
    <name type="scientific">Listeria weihenstephanensis</name>
    <dbReference type="NCBI Taxonomy" id="1006155"/>
    <lineage>
        <taxon>Bacteria</taxon>
        <taxon>Bacillati</taxon>
        <taxon>Bacillota</taxon>
        <taxon>Bacilli</taxon>
        <taxon>Bacillales</taxon>
        <taxon>Listeriaceae</taxon>
        <taxon>Listeria</taxon>
    </lineage>
</organism>
<sequence length="159" mass="17571">MSSNWKLDEVDSVSLLSHCDVMLGETVEARGCYYSLELHDGMQIGLVGAGHGLVPQVLGVSVNKYVVGIDDNVYFIDSETGEASTQILNSLVYEFFIFERSIIVVCELDSYSFSFNFDRNWVVSLDDVVIDFSLRAGKLLIETESGSYVVDLVSGYIIG</sequence>
<name>A0A1S7FVL1_9LIST</name>
<dbReference type="EMBL" id="CP011102">
    <property type="protein sequence ID" value="AQY51478.1"/>
    <property type="molecule type" value="Genomic_DNA"/>
</dbReference>